<evidence type="ECO:0000313" key="2">
    <source>
        <dbReference type="Proteomes" id="UP000077667"/>
    </source>
</evidence>
<name>A0A1A9I0N1_9BACT</name>
<dbReference type="KEGG" id="nia:A8C56_07745"/>
<protein>
    <submittedName>
        <fullName evidence="1">Uncharacterized protein</fullName>
    </submittedName>
</protein>
<proteinExistence type="predicted"/>
<dbReference type="AlphaFoldDB" id="A0A1A9I0N1"/>
<organism evidence="1 2">
    <name type="scientific">Niabella ginsenosidivorans</name>
    <dbReference type="NCBI Taxonomy" id="1176587"/>
    <lineage>
        <taxon>Bacteria</taxon>
        <taxon>Pseudomonadati</taxon>
        <taxon>Bacteroidota</taxon>
        <taxon>Chitinophagia</taxon>
        <taxon>Chitinophagales</taxon>
        <taxon>Chitinophagaceae</taxon>
        <taxon>Niabella</taxon>
    </lineage>
</organism>
<dbReference type="EMBL" id="CP015772">
    <property type="protein sequence ID" value="ANH80885.1"/>
    <property type="molecule type" value="Genomic_DNA"/>
</dbReference>
<reference evidence="1 2" key="1">
    <citation type="submission" date="2016-05" db="EMBL/GenBank/DDBJ databases">
        <title>Niabella ginsenosidivorans BS26 whole genome sequencing.</title>
        <authorList>
            <person name="Im W.T."/>
            <person name="Siddiqi M.Z."/>
        </authorList>
    </citation>
    <scope>NUCLEOTIDE SEQUENCE [LARGE SCALE GENOMIC DNA]</scope>
    <source>
        <strain evidence="1 2">BS26</strain>
    </source>
</reference>
<gene>
    <name evidence="1" type="ORF">A8C56_07745</name>
</gene>
<keyword evidence="2" id="KW-1185">Reference proteome</keyword>
<sequence length="79" mass="9062">MLFFIRKQGTRLNSPKLSGLTNPVCKSFFLPNLYCSLVDTCNIIWFLIFPVINCVPGQPEPLVIFKLNDQSIPFSWQVL</sequence>
<evidence type="ECO:0000313" key="1">
    <source>
        <dbReference type="EMBL" id="ANH80885.1"/>
    </source>
</evidence>
<accession>A0A1A9I0N1</accession>
<dbReference type="Proteomes" id="UP000077667">
    <property type="component" value="Chromosome"/>
</dbReference>